<evidence type="ECO:0000313" key="3">
    <source>
        <dbReference type="Proteomes" id="UP000076842"/>
    </source>
</evidence>
<gene>
    <name evidence="2" type="ORF">CALCODRAFT_131611</name>
</gene>
<dbReference type="AlphaFoldDB" id="A0A165CWB5"/>
<organism evidence="2 3">
    <name type="scientific">Calocera cornea HHB12733</name>
    <dbReference type="NCBI Taxonomy" id="1353952"/>
    <lineage>
        <taxon>Eukaryota</taxon>
        <taxon>Fungi</taxon>
        <taxon>Dikarya</taxon>
        <taxon>Basidiomycota</taxon>
        <taxon>Agaricomycotina</taxon>
        <taxon>Dacrymycetes</taxon>
        <taxon>Dacrymycetales</taxon>
        <taxon>Dacrymycetaceae</taxon>
        <taxon>Calocera</taxon>
    </lineage>
</organism>
<feature type="region of interest" description="Disordered" evidence="1">
    <location>
        <begin position="157"/>
        <end position="192"/>
    </location>
</feature>
<accession>A0A165CWB5</accession>
<reference evidence="2 3" key="1">
    <citation type="journal article" date="2016" name="Mol. Biol. Evol.">
        <title>Comparative Genomics of Early-Diverging Mushroom-Forming Fungi Provides Insights into the Origins of Lignocellulose Decay Capabilities.</title>
        <authorList>
            <person name="Nagy L.G."/>
            <person name="Riley R."/>
            <person name="Tritt A."/>
            <person name="Adam C."/>
            <person name="Daum C."/>
            <person name="Floudas D."/>
            <person name="Sun H."/>
            <person name="Yadav J.S."/>
            <person name="Pangilinan J."/>
            <person name="Larsson K.H."/>
            <person name="Matsuura K."/>
            <person name="Barry K."/>
            <person name="Labutti K."/>
            <person name="Kuo R."/>
            <person name="Ohm R.A."/>
            <person name="Bhattacharya S.S."/>
            <person name="Shirouzu T."/>
            <person name="Yoshinaga Y."/>
            <person name="Martin F.M."/>
            <person name="Grigoriev I.V."/>
            <person name="Hibbett D.S."/>
        </authorList>
    </citation>
    <scope>NUCLEOTIDE SEQUENCE [LARGE SCALE GENOMIC DNA]</scope>
    <source>
        <strain evidence="2 3">HHB12733</strain>
    </source>
</reference>
<sequence>MPSRACKMVPDVKRRGRESGVVDVCKHRIRPILSQASYYPQHRLAKRALCSPNVPTQPSRMRAPFVHRRSIPPIISRNVPPAERPVRAIATGVAEDREADRPGSITSCPTCCARDAGAPSGGAWHDAGYVAVVTKPVTEGSASAMLGRRLARERPAGWGCAGRNRKSFAGTARSQGNAGPAAGEEAVRSRSN</sequence>
<evidence type="ECO:0000256" key="1">
    <source>
        <dbReference type="SAM" id="MobiDB-lite"/>
    </source>
</evidence>
<dbReference type="EMBL" id="KV424103">
    <property type="protein sequence ID" value="KZT51531.1"/>
    <property type="molecule type" value="Genomic_DNA"/>
</dbReference>
<protein>
    <submittedName>
        <fullName evidence="2">Uncharacterized protein</fullName>
    </submittedName>
</protein>
<dbReference type="Proteomes" id="UP000076842">
    <property type="component" value="Unassembled WGS sequence"/>
</dbReference>
<evidence type="ECO:0000313" key="2">
    <source>
        <dbReference type="EMBL" id="KZT51531.1"/>
    </source>
</evidence>
<proteinExistence type="predicted"/>
<name>A0A165CWB5_9BASI</name>
<keyword evidence="3" id="KW-1185">Reference proteome</keyword>
<dbReference type="InParanoid" id="A0A165CWB5"/>